<feature type="domain" description="ZU5" evidence="12">
    <location>
        <begin position="318"/>
        <end position="473"/>
    </location>
</feature>
<feature type="compositionally biased region" description="Polar residues" evidence="10">
    <location>
        <begin position="295"/>
        <end position="309"/>
    </location>
</feature>
<dbReference type="PROSITE" id="PS50088">
    <property type="entry name" value="ANK_REPEAT"/>
    <property type="match status" value="5"/>
</dbReference>
<feature type="repeat" description="ANK" evidence="9">
    <location>
        <begin position="4"/>
        <end position="36"/>
    </location>
</feature>
<sequence>SLQNGYTPLHIAAKQNQMEVAGSLLQYGASANAESMQGVTPLHLAAQEGHADMVALLFSKQANGNLGNKSGLTPLHLVAQEGHVQVADVLVKHGVTVDAVTRMGYTPLHVASHYGNIKLVKFLLQHQADVNAKTKLGYTPLHQAAQQGHTDVVTLLLKHGASPNEISTNGTTPLAIAKRLGYISVTDVLKIVTEERDIPSVGDKHRMSFPETVDEILDVSEDEEEELIAPKPKTPDLREQEGKRELLEFMATTTLEQTVESPAVLQVPCVPPETVVTRAEETEQPSKEFDEDSLIPSSPATETSDNISPVASPVHTGFLVSFMVDARGGSMRGSRHHGLRVVIPPRACAAPTRITCRLVKPQKLPAPPPLAEEEGLGSRIIALGPAGAQFLSPVIVEIPHFASYGRGDRELVVLRSENGSVWKEHRNRYEESYMDQLLNGMDEELESQEELDKKRVCRIITTDFPLYFVVMSRICQDCDMIGPEGGCLKSTLVPMVQATFPDAAVTKRVRLALQAQPVPDELVTKLLGNQATFSPIVTVEPRRRKFHRPIGLRIPLPPSWKDNPRDSGEGDTTSLRLLCSVIGGTAQAQWEDITGTTKLVYENECANFTTNVSARFWLADCPRTAEAVHFATMLYKELTAVPYMAKFVVFAKMNDAREGRLRCYCMTDDKVDKTLEQHENFTEVARSRDIEVVEGMPLHVELSGNLVPVKKAAQPRTFLFQSFRENRLVIPIKVRDSSREASGSLSFLRKAMKYEDLQHVLCHLNISIPPCSKGSGSEERRRTLTPLSLRERYSILSETSFGSLSSTDKADQKMVDIAEQLGLSWAELARELQFGVDDINRIRVENPNSLLEQSIALLNLWASREGKNVKIENLYTALRNIDRSEIVNMLEGSGRQSRSLKGSWRCSDRDYSLSPSQMNGYASLQDELLSPASLHYTLPSPLRADQYWNEVAIMDAIPMAATEQDALMEMSDMQVWSSGLTPSLVTAEDSSLECSKAEDSDATSEGRFPGQLLADAHGPDHMGSMDLVEDDTVDSDAMNGLIDLLEQEEGQRPEGKMPSGDHHQPGTGEQDPESEVSFVSVQEKVQTRIMTSPTFSHDVEKSADRLRDWNAEGSFISCLQDLTAGSWQEGVTRRLLPTHTTAAGAQGQQQEQVLLAATELMRGGPPARPAEGKALPSQALTSPFLFLQGNEALHLPGEQVTEEQFTDDQGNIITKKIIRKVVRQLGPGDMGDRREQEELLLEGSLQEPQDLEAEDDRFVKYSILRRDGLGAKEEVRVRVPKPEVSGGRMGAQIVKRASLKRGK</sequence>
<feature type="region of interest" description="Disordered" evidence="10">
    <location>
        <begin position="1049"/>
        <end position="1074"/>
    </location>
</feature>
<dbReference type="SMART" id="SM00248">
    <property type="entry name" value="ANK"/>
    <property type="match status" value="5"/>
</dbReference>
<dbReference type="PROSITE" id="PS50297">
    <property type="entry name" value="ANK_REP_REGION"/>
    <property type="match status" value="5"/>
</dbReference>
<feature type="repeat" description="ANK" evidence="9">
    <location>
        <begin position="136"/>
        <end position="168"/>
    </location>
</feature>
<dbReference type="InterPro" id="IPR002110">
    <property type="entry name" value="Ankyrin_rpt"/>
</dbReference>
<dbReference type="PROSITE" id="PS51145">
    <property type="entry name" value="ZU5"/>
    <property type="match status" value="2"/>
</dbReference>
<keyword evidence="3" id="KW-0963">Cytoplasm</keyword>
<evidence type="ECO:0000256" key="7">
    <source>
        <dbReference type="ARBA" id="ARBA00023136"/>
    </source>
</evidence>
<dbReference type="InterPro" id="IPR036770">
    <property type="entry name" value="Ankyrin_rpt-contain_sf"/>
</dbReference>
<dbReference type="InterPro" id="IPR000488">
    <property type="entry name" value="Death_dom"/>
</dbReference>
<feature type="repeat" description="ANK" evidence="9">
    <location>
        <begin position="37"/>
        <end position="69"/>
    </location>
</feature>
<organism evidence="13 14">
    <name type="scientific">Cardinalis cardinalis</name>
    <name type="common">Northern cardinal</name>
    <dbReference type="NCBI Taxonomy" id="98964"/>
    <lineage>
        <taxon>Eukaryota</taxon>
        <taxon>Metazoa</taxon>
        <taxon>Chordata</taxon>
        <taxon>Craniata</taxon>
        <taxon>Vertebrata</taxon>
        <taxon>Euteleostomi</taxon>
        <taxon>Archelosauria</taxon>
        <taxon>Archosauria</taxon>
        <taxon>Dinosauria</taxon>
        <taxon>Saurischia</taxon>
        <taxon>Theropoda</taxon>
        <taxon>Coelurosauria</taxon>
        <taxon>Aves</taxon>
        <taxon>Neognathae</taxon>
        <taxon>Neoaves</taxon>
        <taxon>Telluraves</taxon>
        <taxon>Australaves</taxon>
        <taxon>Passeriformes</taxon>
        <taxon>Cardinalidae</taxon>
        <taxon>Cardinalis</taxon>
    </lineage>
</organism>
<name>A0A7K5MKQ0_CARCD</name>
<dbReference type="SMART" id="SM00005">
    <property type="entry name" value="DEATH"/>
    <property type="match status" value="1"/>
</dbReference>
<feature type="non-terminal residue" evidence="13">
    <location>
        <position position="1303"/>
    </location>
</feature>
<evidence type="ECO:0000256" key="5">
    <source>
        <dbReference type="ARBA" id="ARBA00022737"/>
    </source>
</evidence>
<evidence type="ECO:0000259" key="12">
    <source>
        <dbReference type="PROSITE" id="PS51145"/>
    </source>
</evidence>
<feature type="domain" description="ZU5" evidence="12">
    <location>
        <begin position="475"/>
        <end position="621"/>
    </location>
</feature>
<dbReference type="Gene3D" id="2.60.220.30">
    <property type="match status" value="2"/>
</dbReference>
<feature type="region of interest" description="Disordered" evidence="10">
    <location>
        <begin position="276"/>
        <end position="310"/>
    </location>
</feature>
<evidence type="ECO:0000256" key="3">
    <source>
        <dbReference type="ARBA" id="ARBA00022490"/>
    </source>
</evidence>
<dbReference type="FunFam" id="2.60.220.30:FF:000002">
    <property type="entry name" value="Ankyrin-3 isoform 2"/>
    <property type="match status" value="1"/>
</dbReference>
<dbReference type="SUPFAM" id="SSF48403">
    <property type="entry name" value="Ankyrin repeat"/>
    <property type="match status" value="1"/>
</dbReference>
<dbReference type="Pfam" id="PF00531">
    <property type="entry name" value="Death"/>
    <property type="match status" value="1"/>
</dbReference>
<evidence type="ECO:0000256" key="9">
    <source>
        <dbReference type="PROSITE-ProRule" id="PRU00023"/>
    </source>
</evidence>
<evidence type="ECO:0000313" key="13">
    <source>
        <dbReference type="EMBL" id="NWT31368.1"/>
    </source>
</evidence>
<keyword evidence="5" id="KW-0677">Repeat</keyword>
<dbReference type="InterPro" id="IPR011029">
    <property type="entry name" value="DEATH-like_dom_sf"/>
</dbReference>
<feature type="compositionally biased region" description="Basic and acidic residues" evidence="10">
    <location>
        <begin position="278"/>
        <end position="288"/>
    </location>
</feature>
<dbReference type="GO" id="GO:0007165">
    <property type="term" value="P:signal transduction"/>
    <property type="evidence" value="ECO:0007669"/>
    <property type="project" value="InterPro"/>
</dbReference>
<evidence type="ECO:0000256" key="1">
    <source>
        <dbReference type="ARBA" id="ARBA00004245"/>
    </source>
</evidence>
<dbReference type="GO" id="GO:0016020">
    <property type="term" value="C:membrane"/>
    <property type="evidence" value="ECO:0007669"/>
    <property type="project" value="UniProtKB-SubCell"/>
</dbReference>
<dbReference type="InterPro" id="IPR000906">
    <property type="entry name" value="ZU5_dom"/>
</dbReference>
<feature type="repeat" description="ANK" evidence="9">
    <location>
        <begin position="103"/>
        <end position="135"/>
    </location>
</feature>
<dbReference type="Pfam" id="PF12796">
    <property type="entry name" value="Ank_2"/>
    <property type="match status" value="1"/>
</dbReference>
<evidence type="ECO:0000313" key="14">
    <source>
        <dbReference type="Proteomes" id="UP000583740"/>
    </source>
</evidence>
<gene>
    <name evidence="13" type="primary">Ank1</name>
    <name evidence="13" type="ORF">CARCAR_R07258</name>
</gene>
<dbReference type="Pfam" id="PF00791">
    <property type="entry name" value="ZU5"/>
    <property type="match status" value="1"/>
</dbReference>
<dbReference type="Gene3D" id="2.60.40.2660">
    <property type="match status" value="1"/>
</dbReference>
<keyword evidence="4" id="KW-0597">Phosphoprotein</keyword>
<dbReference type="InterPro" id="IPR040745">
    <property type="entry name" value="Ankyrin_UPA"/>
</dbReference>
<dbReference type="GO" id="GO:0005856">
    <property type="term" value="C:cytoskeleton"/>
    <property type="evidence" value="ECO:0007669"/>
    <property type="project" value="UniProtKB-SubCell"/>
</dbReference>
<dbReference type="PANTHER" id="PTHR24123">
    <property type="entry name" value="ANKYRIN REPEAT-CONTAINING"/>
    <property type="match status" value="1"/>
</dbReference>
<dbReference type="FunFam" id="2.60.40.2660:FF:000002">
    <property type="entry name" value="Ankyrin-1 isoform B"/>
    <property type="match status" value="1"/>
</dbReference>
<comment type="caution">
    <text evidence="13">The sequence shown here is derived from an EMBL/GenBank/DDBJ whole genome shotgun (WGS) entry which is preliminary data.</text>
</comment>
<dbReference type="InterPro" id="IPR051165">
    <property type="entry name" value="Multifunctional_ANK_Repeat"/>
</dbReference>
<evidence type="ECO:0000256" key="10">
    <source>
        <dbReference type="SAM" id="MobiDB-lite"/>
    </source>
</evidence>
<dbReference type="PANTHER" id="PTHR24123:SF71">
    <property type="entry name" value="ANKYRIN 1, ERYTHROCYTIC A ISOFORM X1"/>
    <property type="match status" value="1"/>
</dbReference>
<dbReference type="Gene3D" id="1.25.40.20">
    <property type="entry name" value="Ankyrin repeat-containing domain"/>
    <property type="match status" value="1"/>
</dbReference>
<proteinExistence type="predicted"/>
<dbReference type="Pfam" id="PF13637">
    <property type="entry name" value="Ank_4"/>
    <property type="match status" value="1"/>
</dbReference>
<dbReference type="SMART" id="SM00218">
    <property type="entry name" value="ZU5"/>
    <property type="match status" value="1"/>
</dbReference>
<accession>A0A7K5MKQ0</accession>
<dbReference type="FunFam" id="1.10.533.10:FF:000010">
    <property type="entry name" value="Ankyrin 1"/>
    <property type="match status" value="1"/>
</dbReference>
<keyword evidence="7" id="KW-0472">Membrane</keyword>
<comment type="subcellular location">
    <subcellularLocation>
        <location evidence="1">Cytoplasm</location>
        <location evidence="1">Cytoskeleton</location>
    </subcellularLocation>
    <subcellularLocation>
        <location evidence="2">Membrane</location>
    </subcellularLocation>
</comment>
<feature type="compositionally biased region" description="Basic and acidic residues" evidence="10">
    <location>
        <begin position="1049"/>
        <end position="1064"/>
    </location>
</feature>
<keyword evidence="14" id="KW-1185">Reference proteome</keyword>
<dbReference type="SUPFAM" id="SSF47986">
    <property type="entry name" value="DEATH domain"/>
    <property type="match status" value="1"/>
</dbReference>
<keyword evidence="8" id="KW-0206">Cytoskeleton</keyword>
<protein>
    <submittedName>
        <fullName evidence="13">ANK1 protein</fullName>
    </submittedName>
</protein>
<feature type="domain" description="Death" evidence="11">
    <location>
        <begin position="810"/>
        <end position="894"/>
    </location>
</feature>
<dbReference type="PRINTS" id="PR01415">
    <property type="entry name" value="ANKYRIN"/>
</dbReference>
<reference evidence="13 14" key="1">
    <citation type="submission" date="2019-09" db="EMBL/GenBank/DDBJ databases">
        <title>Bird 10,000 Genomes (B10K) Project - Family phase.</title>
        <authorList>
            <person name="Zhang G."/>
        </authorList>
    </citation>
    <scope>NUCLEOTIDE SEQUENCE [LARGE SCALE GENOMIC DNA]</scope>
    <source>
        <strain evidence="13">B10K-DU-001-69</strain>
        <tissue evidence="13">Muscle</tissue>
    </source>
</reference>
<feature type="repeat" description="ANK" evidence="9">
    <location>
        <begin position="70"/>
        <end position="102"/>
    </location>
</feature>
<dbReference type="Pfam" id="PF17809">
    <property type="entry name" value="UPA_2"/>
    <property type="match status" value="1"/>
</dbReference>
<dbReference type="Pfam" id="PF00023">
    <property type="entry name" value="Ank"/>
    <property type="match status" value="1"/>
</dbReference>
<evidence type="ECO:0000259" key="11">
    <source>
        <dbReference type="PROSITE" id="PS50017"/>
    </source>
</evidence>
<dbReference type="Gene3D" id="1.10.533.10">
    <property type="entry name" value="Death Domain, Fas"/>
    <property type="match status" value="1"/>
</dbReference>
<dbReference type="FunFam" id="2.60.220.30:FF:000001">
    <property type="entry name" value="Ankyrin-3 isoform 2"/>
    <property type="match status" value="1"/>
</dbReference>
<evidence type="ECO:0000256" key="6">
    <source>
        <dbReference type="ARBA" id="ARBA00023043"/>
    </source>
</evidence>
<dbReference type="PROSITE" id="PS50017">
    <property type="entry name" value="DEATH_DOMAIN"/>
    <property type="match status" value="1"/>
</dbReference>
<evidence type="ECO:0000256" key="2">
    <source>
        <dbReference type="ARBA" id="ARBA00004370"/>
    </source>
</evidence>
<dbReference type="EMBL" id="VYXE01017119">
    <property type="protein sequence ID" value="NWT31368.1"/>
    <property type="molecule type" value="Genomic_DNA"/>
</dbReference>
<dbReference type="Proteomes" id="UP000583740">
    <property type="component" value="Unassembled WGS sequence"/>
</dbReference>
<feature type="non-terminal residue" evidence="13">
    <location>
        <position position="1"/>
    </location>
</feature>
<evidence type="ECO:0000256" key="4">
    <source>
        <dbReference type="ARBA" id="ARBA00022553"/>
    </source>
</evidence>
<feature type="region of interest" description="Disordered" evidence="10">
    <location>
        <begin position="221"/>
        <end position="240"/>
    </location>
</feature>
<evidence type="ECO:0000256" key="8">
    <source>
        <dbReference type="ARBA" id="ARBA00023212"/>
    </source>
</evidence>
<keyword evidence="6 9" id="KW-0040">ANK repeat</keyword>